<comment type="caution">
    <text evidence="2">The sequence shown here is derived from an EMBL/GenBank/DDBJ whole genome shotgun (WGS) entry which is preliminary data.</text>
</comment>
<accession>A0AA41V4Y6</accession>
<keyword evidence="3" id="KW-1185">Reference proteome</keyword>
<gene>
    <name evidence="2" type="ORF">MKW94_027027</name>
</gene>
<evidence type="ECO:0000313" key="3">
    <source>
        <dbReference type="Proteomes" id="UP001177140"/>
    </source>
</evidence>
<keyword evidence="1" id="KW-0812">Transmembrane</keyword>
<dbReference type="EMBL" id="JAJJMA010107351">
    <property type="protein sequence ID" value="MCL7030966.1"/>
    <property type="molecule type" value="Genomic_DNA"/>
</dbReference>
<dbReference type="Proteomes" id="UP001177140">
    <property type="component" value="Unassembled WGS sequence"/>
</dbReference>
<feature type="transmembrane region" description="Helical" evidence="1">
    <location>
        <begin position="93"/>
        <end position="112"/>
    </location>
</feature>
<organism evidence="2 3">
    <name type="scientific">Papaver nudicaule</name>
    <name type="common">Iceland poppy</name>
    <dbReference type="NCBI Taxonomy" id="74823"/>
    <lineage>
        <taxon>Eukaryota</taxon>
        <taxon>Viridiplantae</taxon>
        <taxon>Streptophyta</taxon>
        <taxon>Embryophyta</taxon>
        <taxon>Tracheophyta</taxon>
        <taxon>Spermatophyta</taxon>
        <taxon>Magnoliopsida</taxon>
        <taxon>Ranunculales</taxon>
        <taxon>Papaveraceae</taxon>
        <taxon>Papaveroideae</taxon>
        <taxon>Papaver</taxon>
    </lineage>
</organism>
<proteinExistence type="predicted"/>
<keyword evidence="1" id="KW-0472">Membrane</keyword>
<sequence>MEKMKFAWKLCKTALNLGPITRRARIAADKWEALGQEPVTKIPNLRVSQKEYQHAAQVSQRFENSIQKFAADVEHFKVHEEPQLLEHKMFRNYVTPSVAAGMVGLLFGVIQYRGRLREEYRGLFNSFSAQTSEYGFEAIFVKLNGADKPVS</sequence>
<reference evidence="2" key="1">
    <citation type="submission" date="2022-03" db="EMBL/GenBank/DDBJ databases">
        <title>A functionally conserved STORR gene fusion in Papaver species that diverged 16.8 million years ago.</title>
        <authorList>
            <person name="Catania T."/>
        </authorList>
    </citation>
    <scope>NUCLEOTIDE SEQUENCE</scope>
    <source>
        <strain evidence="2">S-191538</strain>
    </source>
</reference>
<protein>
    <submittedName>
        <fullName evidence="2">Uncharacterized protein</fullName>
    </submittedName>
</protein>
<keyword evidence="1" id="KW-1133">Transmembrane helix</keyword>
<evidence type="ECO:0000256" key="1">
    <source>
        <dbReference type="SAM" id="Phobius"/>
    </source>
</evidence>
<dbReference type="AlphaFoldDB" id="A0AA41V4Y6"/>
<evidence type="ECO:0000313" key="2">
    <source>
        <dbReference type="EMBL" id="MCL7030966.1"/>
    </source>
</evidence>
<name>A0AA41V4Y6_PAPNU</name>